<organism evidence="6 7">
    <name type="scientific">Cryobacterium tepidiphilum</name>
    <dbReference type="NCBI Taxonomy" id="2486026"/>
    <lineage>
        <taxon>Bacteria</taxon>
        <taxon>Bacillati</taxon>
        <taxon>Actinomycetota</taxon>
        <taxon>Actinomycetes</taxon>
        <taxon>Micrococcales</taxon>
        <taxon>Microbacteriaceae</taxon>
        <taxon>Cryobacterium</taxon>
    </lineage>
</organism>
<dbReference type="Pfam" id="PF11999">
    <property type="entry name" value="Ice_binding"/>
    <property type="match status" value="1"/>
</dbReference>
<accession>A0A3M8KZ50</accession>
<keyword evidence="4" id="KW-0812">Transmembrane</keyword>
<reference evidence="6 7" key="1">
    <citation type="submission" date="2018-11" db="EMBL/GenBank/DDBJ databases">
        <title>Cryobacterium sp. nov., isolated from rhizosphere soil of lettuce.</title>
        <authorList>
            <person name="Wang Y."/>
        </authorList>
    </citation>
    <scope>NUCLEOTIDE SEQUENCE [LARGE SCALE GENOMIC DNA]</scope>
    <source>
        <strain evidence="6 7">NEAU-85</strain>
    </source>
</reference>
<dbReference type="SMR" id="A0A3M8KZ50"/>
<dbReference type="GO" id="GO:0016020">
    <property type="term" value="C:membrane"/>
    <property type="evidence" value="ECO:0007669"/>
    <property type="project" value="InterPro"/>
</dbReference>
<keyword evidence="7" id="KW-1185">Reference proteome</keyword>
<evidence type="ECO:0000313" key="7">
    <source>
        <dbReference type="Proteomes" id="UP000279859"/>
    </source>
</evidence>
<evidence type="ECO:0000256" key="1">
    <source>
        <dbReference type="ARBA" id="ARBA00005445"/>
    </source>
</evidence>
<dbReference type="GO" id="GO:0005975">
    <property type="term" value="P:carbohydrate metabolic process"/>
    <property type="evidence" value="ECO:0007669"/>
    <property type="project" value="UniProtKB-ARBA"/>
</dbReference>
<dbReference type="Pfam" id="PF05345">
    <property type="entry name" value="He_PIG"/>
    <property type="match status" value="1"/>
</dbReference>
<comment type="caution">
    <text evidence="6">The sequence shown here is derived from an EMBL/GenBank/DDBJ whole genome shotgun (WGS) entry which is preliminary data.</text>
</comment>
<dbReference type="InterPro" id="IPR015919">
    <property type="entry name" value="Cadherin-like_sf"/>
</dbReference>
<feature type="chain" id="PRO_5018165574" evidence="5">
    <location>
        <begin position="35"/>
        <end position="428"/>
    </location>
</feature>
<evidence type="ECO:0000256" key="4">
    <source>
        <dbReference type="SAM" id="Phobius"/>
    </source>
</evidence>
<dbReference type="EMBL" id="RDSR01000022">
    <property type="protein sequence ID" value="RNE58557.1"/>
    <property type="molecule type" value="Genomic_DNA"/>
</dbReference>
<evidence type="ECO:0000313" key="6">
    <source>
        <dbReference type="EMBL" id="RNE58557.1"/>
    </source>
</evidence>
<keyword evidence="2 5" id="KW-0732">Signal</keyword>
<feature type="compositionally biased region" description="Low complexity" evidence="3">
    <location>
        <begin position="352"/>
        <end position="362"/>
    </location>
</feature>
<sequence>MTRPSFRVQRVGWAASGILLAAVASFLSAGSAQGATASAGPIDLGAAGSFGVLAGSAVTNTGPTRVIGDVGVSAGTSITGFTGAPNGAYTGTLHQTDTVAGRGQNDLTTAYNSAAGLTPTTSGLSELDGLSLTPGVYSGGALSLADNGTLTLAGSASSVWVFQAASTLTIGSGTDVILTGGASACNVFWQVGSSATLGTTAHFEGTVLADQSISATTGATIAGRLLARTAAVTLDTNTITVPSGCGAPAGPTTSSPLITSAAPPAATVGTAYAFTVTATGTPAPVFAVTAGRLPAGLSLDAATGAITGTPTAAGTATLTITAGNGVTPDATATYTIATGAAARPTPTPTPTPTSSVTLPSTAQPETAAPIAPVSTTTADATQEDSSGASELAATGSNSAVPGLAGMGLFCAGIILVMVRRRSRGQTAD</sequence>
<protein>
    <submittedName>
        <fullName evidence="6">DUF3494 domain-containing protein</fullName>
    </submittedName>
</protein>
<comment type="similarity">
    <text evidence="1">Belongs to the ice-binding protein family.</text>
</comment>
<evidence type="ECO:0000256" key="5">
    <source>
        <dbReference type="SAM" id="SignalP"/>
    </source>
</evidence>
<feature type="signal peptide" evidence="5">
    <location>
        <begin position="1"/>
        <end position="34"/>
    </location>
</feature>
<feature type="region of interest" description="Disordered" evidence="3">
    <location>
        <begin position="340"/>
        <end position="394"/>
    </location>
</feature>
<proteinExistence type="inferred from homology"/>
<dbReference type="InterPro" id="IPR021884">
    <property type="entry name" value="Ice-bd_prot"/>
</dbReference>
<feature type="compositionally biased region" description="Polar residues" evidence="3">
    <location>
        <begin position="373"/>
        <end position="394"/>
    </location>
</feature>
<feature type="transmembrane region" description="Helical" evidence="4">
    <location>
        <begin position="399"/>
        <end position="418"/>
    </location>
</feature>
<evidence type="ECO:0000256" key="3">
    <source>
        <dbReference type="SAM" id="MobiDB-lite"/>
    </source>
</evidence>
<name>A0A3M8KZ50_9MICO</name>
<dbReference type="RefSeq" id="WP_123046504.1">
    <property type="nucleotide sequence ID" value="NZ_RDSR01000022.1"/>
</dbReference>
<dbReference type="SUPFAM" id="SSF49313">
    <property type="entry name" value="Cadherin-like"/>
    <property type="match status" value="1"/>
</dbReference>
<gene>
    <name evidence="6" type="ORF">EEJ31_11905</name>
</gene>
<keyword evidence="4" id="KW-1133">Transmembrane helix</keyword>
<dbReference type="AlphaFoldDB" id="A0A3M8KZ50"/>
<keyword evidence="4" id="KW-0472">Membrane</keyword>
<dbReference type="GO" id="GO:0005509">
    <property type="term" value="F:calcium ion binding"/>
    <property type="evidence" value="ECO:0007669"/>
    <property type="project" value="InterPro"/>
</dbReference>
<dbReference type="Gene3D" id="2.60.40.10">
    <property type="entry name" value="Immunoglobulins"/>
    <property type="match status" value="1"/>
</dbReference>
<evidence type="ECO:0000256" key="2">
    <source>
        <dbReference type="ARBA" id="ARBA00022729"/>
    </source>
</evidence>
<dbReference type="OrthoDB" id="2082707at2"/>
<dbReference type="Proteomes" id="UP000279859">
    <property type="component" value="Unassembled WGS sequence"/>
</dbReference>
<dbReference type="InterPro" id="IPR013783">
    <property type="entry name" value="Ig-like_fold"/>
</dbReference>